<evidence type="ECO:0000313" key="6">
    <source>
        <dbReference type="Proteomes" id="UP000761264"/>
    </source>
</evidence>
<dbReference type="Pfam" id="PF03707">
    <property type="entry name" value="MHYT"/>
    <property type="match status" value="2"/>
</dbReference>
<feature type="transmembrane region" description="Helical" evidence="1">
    <location>
        <begin position="142"/>
        <end position="161"/>
    </location>
</feature>
<dbReference type="InterPro" id="IPR007492">
    <property type="entry name" value="LytTR_DNA-bd_dom"/>
</dbReference>
<dbReference type="Gene3D" id="2.40.50.1020">
    <property type="entry name" value="LytTr DNA-binding domain"/>
    <property type="match status" value="1"/>
</dbReference>
<name>A0A967C1Z1_9PROT</name>
<evidence type="ECO:0000259" key="3">
    <source>
        <dbReference type="PROSITE" id="PS50924"/>
    </source>
</evidence>
<comment type="caution">
    <text evidence="5">The sequence shown here is derived from an EMBL/GenBank/DDBJ whole genome shotgun (WGS) entry which is preliminary data.</text>
</comment>
<dbReference type="PANTHER" id="PTHR35152">
    <property type="entry name" value="DOMAIN SIGNALLING PROTEIN, PUTATIVE (AFU_ORTHOLOGUE AFUA_5G11310)-RELATED"/>
    <property type="match status" value="1"/>
</dbReference>
<evidence type="ECO:0000256" key="1">
    <source>
        <dbReference type="PROSITE-ProRule" id="PRU00244"/>
    </source>
</evidence>
<feature type="domain" description="HTH LytTR-type" evidence="4">
    <location>
        <begin position="293"/>
        <end position="399"/>
    </location>
</feature>
<feature type="transmembrane region" description="Helical" evidence="1">
    <location>
        <begin position="168"/>
        <end position="190"/>
    </location>
</feature>
<dbReference type="AlphaFoldDB" id="A0A967C1Z1"/>
<feature type="transmembrane region" description="Helical" evidence="1">
    <location>
        <begin position="72"/>
        <end position="96"/>
    </location>
</feature>
<feature type="transmembrane region" description="Helical" evidence="1">
    <location>
        <begin position="108"/>
        <end position="130"/>
    </location>
</feature>
<evidence type="ECO:0000256" key="2">
    <source>
        <dbReference type="SAM" id="MobiDB-lite"/>
    </source>
</evidence>
<dbReference type="GO" id="GO:0003677">
    <property type="term" value="F:DNA binding"/>
    <property type="evidence" value="ECO:0007669"/>
    <property type="project" value="InterPro"/>
</dbReference>
<dbReference type="PROSITE" id="PS50924">
    <property type="entry name" value="MHYT"/>
    <property type="match status" value="1"/>
</dbReference>
<proteinExistence type="predicted"/>
<feature type="domain" description="MHYT" evidence="3">
    <location>
        <begin position="6"/>
        <end position="193"/>
    </location>
</feature>
<evidence type="ECO:0000259" key="4">
    <source>
        <dbReference type="PROSITE" id="PS50930"/>
    </source>
</evidence>
<dbReference type="EMBL" id="JAAQPH010000004">
    <property type="protein sequence ID" value="NIA68326.1"/>
    <property type="molecule type" value="Genomic_DNA"/>
</dbReference>
<dbReference type="GO" id="GO:0016020">
    <property type="term" value="C:membrane"/>
    <property type="evidence" value="ECO:0007669"/>
    <property type="project" value="UniProtKB-UniRule"/>
</dbReference>
<feature type="transmembrane region" description="Helical" evidence="1">
    <location>
        <begin position="6"/>
        <end position="31"/>
    </location>
</feature>
<dbReference type="PIRSF" id="PIRSF036615">
    <property type="entry name" value="MHYT_LytTR"/>
    <property type="match status" value="1"/>
</dbReference>
<dbReference type="RefSeq" id="WP_167222787.1">
    <property type="nucleotide sequence ID" value="NZ_JAAQPH010000004.1"/>
</dbReference>
<keyword evidence="1" id="KW-0472">Membrane</keyword>
<dbReference type="PROSITE" id="PS50930">
    <property type="entry name" value="HTH_LYTTR"/>
    <property type="match status" value="1"/>
</dbReference>
<reference evidence="5" key="1">
    <citation type="submission" date="2020-03" db="EMBL/GenBank/DDBJ databases">
        <title>Genome of Pelagibius litoralis DSM 21314T.</title>
        <authorList>
            <person name="Wang G."/>
        </authorList>
    </citation>
    <scope>NUCLEOTIDE SEQUENCE</scope>
    <source>
        <strain evidence="5">DSM 21314</strain>
    </source>
</reference>
<keyword evidence="6" id="KW-1185">Reference proteome</keyword>
<feature type="region of interest" description="Disordered" evidence="2">
    <location>
        <begin position="244"/>
        <end position="275"/>
    </location>
</feature>
<feature type="transmembrane region" description="Helical" evidence="1">
    <location>
        <begin position="210"/>
        <end position="234"/>
    </location>
</feature>
<feature type="transmembrane region" description="Helical" evidence="1">
    <location>
        <begin position="43"/>
        <end position="66"/>
    </location>
</feature>
<sequence length="399" mass="42927">MVPYTYDFSLVLAAIFISFMAAFTGLALTNGISQLSVNARKTLVVMSAFVLGGGIWSMHFVAMLAMDFPITIFYDALYTLGSALIAILLVGVALLLMHFRVRTPRNMVIAGILLGSGIISMHFLGISGMRGCLPVFELPGKAVAVILAAAMGVAAIWAAYGKRTKQNIVAGTLVFGLSVVVVHFSAMYWTGFLPMPAPETMTTSLENGTLAIIVTLAAFVICGTFLLSAVTFIAPGGALAEATPQTARPGAAKPEQTAPAPNGALQPETKAKAGPAPIPYDTPVLGIPPVVRIPYERDKKTFFISSDVIAAVRAEGRYTYLYAENEKLFCPWSISEAEKRLPATQFHRTHRSYLVNIGHVTSFERRKDKAACRFDAFSHLPAVPVSRTRIEPLREALGL</sequence>
<keyword evidence="1" id="KW-0812">Transmembrane</keyword>
<dbReference type="InterPro" id="IPR005330">
    <property type="entry name" value="MHYT_dom"/>
</dbReference>
<dbReference type="PANTHER" id="PTHR35152:SF1">
    <property type="entry name" value="DOMAIN SIGNALLING PROTEIN, PUTATIVE (AFU_ORTHOLOGUE AFUA_5G11310)-RELATED"/>
    <property type="match status" value="1"/>
</dbReference>
<evidence type="ECO:0000313" key="5">
    <source>
        <dbReference type="EMBL" id="NIA68326.1"/>
    </source>
</evidence>
<organism evidence="5 6">
    <name type="scientific">Pelagibius litoralis</name>
    <dbReference type="NCBI Taxonomy" id="374515"/>
    <lineage>
        <taxon>Bacteria</taxon>
        <taxon>Pseudomonadati</taxon>
        <taxon>Pseudomonadota</taxon>
        <taxon>Alphaproteobacteria</taxon>
        <taxon>Rhodospirillales</taxon>
        <taxon>Rhodovibrionaceae</taxon>
        <taxon>Pelagibius</taxon>
    </lineage>
</organism>
<dbReference type="SMART" id="SM00850">
    <property type="entry name" value="LytTR"/>
    <property type="match status" value="1"/>
</dbReference>
<keyword evidence="1" id="KW-1133">Transmembrane helix</keyword>
<dbReference type="Pfam" id="PF04397">
    <property type="entry name" value="LytTR"/>
    <property type="match status" value="1"/>
</dbReference>
<protein>
    <submittedName>
        <fullName evidence="5">Carbon monoxide dehydrogenase</fullName>
    </submittedName>
</protein>
<dbReference type="InterPro" id="IPR012073">
    <property type="entry name" value="LytTR_MHYT"/>
</dbReference>
<dbReference type="Proteomes" id="UP000761264">
    <property type="component" value="Unassembled WGS sequence"/>
</dbReference>
<gene>
    <name evidence="5" type="ORF">HBA54_06955</name>
</gene>
<accession>A0A967C1Z1</accession>